<feature type="domain" description="HTH marR-type" evidence="4">
    <location>
        <begin position="1"/>
        <end position="118"/>
    </location>
</feature>
<sequence>MKGAPIPDSSLPLSNSNYHVLFLLHEMRCSTVSELSRQLNISRPNMTPVLDKLVKYDLVFRKASETDRRVVEVEITRQGDDLVQELGERFALGIRERLSTLSEKDLQRMCSCLDELKTILLKLDHSDE</sequence>
<keyword evidence="1" id="KW-0805">Transcription regulation</keyword>
<evidence type="ECO:0000256" key="3">
    <source>
        <dbReference type="ARBA" id="ARBA00023163"/>
    </source>
</evidence>
<dbReference type="PROSITE" id="PS50995">
    <property type="entry name" value="HTH_MARR_2"/>
    <property type="match status" value="1"/>
</dbReference>
<dbReference type="EMBL" id="JBHIRY010000025">
    <property type="protein sequence ID" value="MFB5762833.1"/>
    <property type="molecule type" value="Genomic_DNA"/>
</dbReference>
<name>A0ABV5C5N9_9BACL</name>
<dbReference type="SMART" id="SM00347">
    <property type="entry name" value="HTH_MARR"/>
    <property type="match status" value="1"/>
</dbReference>
<keyword evidence="2" id="KW-0238">DNA-binding</keyword>
<dbReference type="InterPro" id="IPR036390">
    <property type="entry name" value="WH_DNA-bd_sf"/>
</dbReference>
<keyword evidence="6" id="KW-1185">Reference proteome</keyword>
<dbReference type="SUPFAM" id="SSF46785">
    <property type="entry name" value="Winged helix' DNA-binding domain"/>
    <property type="match status" value="1"/>
</dbReference>
<dbReference type="Proteomes" id="UP001580430">
    <property type="component" value="Unassembled WGS sequence"/>
</dbReference>
<dbReference type="PANTHER" id="PTHR42756">
    <property type="entry name" value="TRANSCRIPTIONAL REGULATOR, MARR"/>
    <property type="match status" value="1"/>
</dbReference>
<dbReference type="PANTHER" id="PTHR42756:SF1">
    <property type="entry name" value="TRANSCRIPTIONAL REPRESSOR OF EMRAB OPERON"/>
    <property type="match status" value="1"/>
</dbReference>
<evidence type="ECO:0000256" key="2">
    <source>
        <dbReference type="ARBA" id="ARBA00023125"/>
    </source>
</evidence>
<evidence type="ECO:0000313" key="5">
    <source>
        <dbReference type="EMBL" id="MFB5762833.1"/>
    </source>
</evidence>
<gene>
    <name evidence="5" type="ORF">ACE5LO_20880</name>
</gene>
<evidence type="ECO:0000313" key="6">
    <source>
        <dbReference type="Proteomes" id="UP001580430"/>
    </source>
</evidence>
<dbReference type="InterPro" id="IPR000835">
    <property type="entry name" value="HTH_MarR-typ"/>
</dbReference>
<evidence type="ECO:0000256" key="1">
    <source>
        <dbReference type="ARBA" id="ARBA00023015"/>
    </source>
</evidence>
<dbReference type="InterPro" id="IPR036388">
    <property type="entry name" value="WH-like_DNA-bd_sf"/>
</dbReference>
<evidence type="ECO:0000259" key="4">
    <source>
        <dbReference type="PROSITE" id="PS50995"/>
    </source>
</evidence>
<organism evidence="5 6">
    <name type="scientific">Paenibacillus medicaginis</name>
    <dbReference type="NCBI Taxonomy" id="1470560"/>
    <lineage>
        <taxon>Bacteria</taxon>
        <taxon>Bacillati</taxon>
        <taxon>Bacillota</taxon>
        <taxon>Bacilli</taxon>
        <taxon>Bacillales</taxon>
        <taxon>Paenibacillaceae</taxon>
        <taxon>Paenibacillus</taxon>
    </lineage>
</organism>
<comment type="caution">
    <text evidence="5">The sequence shown here is derived from an EMBL/GenBank/DDBJ whole genome shotgun (WGS) entry which is preliminary data.</text>
</comment>
<keyword evidence="3" id="KW-0804">Transcription</keyword>
<protein>
    <submittedName>
        <fullName evidence="5">MarR family transcriptional regulator</fullName>
    </submittedName>
</protein>
<dbReference type="RefSeq" id="WP_375521915.1">
    <property type="nucleotide sequence ID" value="NZ_JBHIRY010000025.1"/>
</dbReference>
<dbReference type="Pfam" id="PF01047">
    <property type="entry name" value="MarR"/>
    <property type="match status" value="1"/>
</dbReference>
<reference evidence="5 6" key="1">
    <citation type="submission" date="2024-09" db="EMBL/GenBank/DDBJ databases">
        <title>Paenibacillus zeirhizospherea sp. nov., isolated from surface of the maize (Zea mays) roots in a horticulture field, Hungary.</title>
        <authorList>
            <person name="Marton D."/>
            <person name="Farkas M."/>
            <person name="Bedics A."/>
            <person name="Toth E."/>
            <person name="Tancsics A."/>
            <person name="Boka K."/>
            <person name="Marati G."/>
            <person name="Kriszt B."/>
            <person name="Cserhati M."/>
        </authorList>
    </citation>
    <scope>NUCLEOTIDE SEQUENCE [LARGE SCALE GENOMIC DNA]</scope>
    <source>
        <strain evidence="5 6">JCM 18446</strain>
    </source>
</reference>
<dbReference type="PRINTS" id="PR00598">
    <property type="entry name" value="HTHMARR"/>
</dbReference>
<accession>A0ABV5C5N9</accession>
<proteinExistence type="predicted"/>
<dbReference type="Gene3D" id="1.10.10.10">
    <property type="entry name" value="Winged helix-like DNA-binding domain superfamily/Winged helix DNA-binding domain"/>
    <property type="match status" value="1"/>
</dbReference>